<dbReference type="InterPro" id="IPR004852">
    <property type="entry name" value="Di-haem_cyt_c_peroxidsae"/>
</dbReference>
<dbReference type="Gene3D" id="1.10.760.10">
    <property type="entry name" value="Cytochrome c-like domain"/>
    <property type="match status" value="2"/>
</dbReference>
<protein>
    <submittedName>
        <fullName evidence="10">Cytochrome-c peroxidase</fullName>
    </submittedName>
</protein>
<dbReference type="PROSITE" id="PS51007">
    <property type="entry name" value="CYTC"/>
    <property type="match status" value="2"/>
</dbReference>
<evidence type="ECO:0000256" key="5">
    <source>
        <dbReference type="ARBA" id="ARBA00023002"/>
    </source>
</evidence>
<keyword evidence="4" id="KW-0732">Signal</keyword>
<dbReference type="InterPro" id="IPR036909">
    <property type="entry name" value="Cyt_c-like_dom_sf"/>
</dbReference>
<keyword evidence="5" id="KW-0560">Oxidoreductase</keyword>
<dbReference type="Pfam" id="PF03150">
    <property type="entry name" value="CCP_MauG"/>
    <property type="match status" value="1"/>
</dbReference>
<feature type="domain" description="Cytochrome c" evidence="9">
    <location>
        <begin position="81"/>
        <end position="233"/>
    </location>
</feature>
<proteinExistence type="predicted"/>
<feature type="region of interest" description="Disordered" evidence="8">
    <location>
        <begin position="145"/>
        <end position="185"/>
    </location>
</feature>
<evidence type="ECO:0000256" key="1">
    <source>
        <dbReference type="ARBA" id="ARBA00004196"/>
    </source>
</evidence>
<dbReference type="SUPFAM" id="SSF46626">
    <property type="entry name" value="Cytochrome c"/>
    <property type="match status" value="2"/>
</dbReference>
<accession>A0ABT1CJE0</accession>
<keyword evidence="11" id="KW-1185">Reference proteome</keyword>
<keyword evidence="6 7" id="KW-0408">Iron</keyword>
<organism evidence="10 11">
    <name type="scientific">Asaia lannensis NBRC 102526</name>
    <dbReference type="NCBI Taxonomy" id="1307926"/>
    <lineage>
        <taxon>Bacteria</taxon>
        <taxon>Pseudomonadati</taxon>
        <taxon>Pseudomonadota</taxon>
        <taxon>Alphaproteobacteria</taxon>
        <taxon>Acetobacterales</taxon>
        <taxon>Acetobacteraceae</taxon>
        <taxon>Asaia</taxon>
    </lineage>
</organism>
<gene>
    <name evidence="10" type="ORF">NF685_08720</name>
</gene>
<comment type="caution">
    <text evidence="10">The sequence shown here is derived from an EMBL/GenBank/DDBJ whole genome shotgun (WGS) entry which is preliminary data.</text>
</comment>
<dbReference type="EMBL" id="JAMXQU010000005">
    <property type="protein sequence ID" value="MCO6160109.1"/>
    <property type="molecule type" value="Genomic_DNA"/>
</dbReference>
<dbReference type="RefSeq" id="WP_252849346.1">
    <property type="nucleotide sequence ID" value="NZ_BAPW01000028.1"/>
</dbReference>
<keyword evidence="3 7" id="KW-0479">Metal-binding</keyword>
<dbReference type="Proteomes" id="UP001523401">
    <property type="component" value="Unassembled WGS sequence"/>
</dbReference>
<evidence type="ECO:0000313" key="10">
    <source>
        <dbReference type="EMBL" id="MCO6160109.1"/>
    </source>
</evidence>
<evidence type="ECO:0000256" key="4">
    <source>
        <dbReference type="ARBA" id="ARBA00022729"/>
    </source>
</evidence>
<name>A0ABT1CJE0_9PROT</name>
<evidence type="ECO:0000256" key="8">
    <source>
        <dbReference type="SAM" id="MobiDB-lite"/>
    </source>
</evidence>
<evidence type="ECO:0000256" key="6">
    <source>
        <dbReference type="ARBA" id="ARBA00023004"/>
    </source>
</evidence>
<dbReference type="PANTHER" id="PTHR30600:SF10">
    <property type="entry name" value="BLL6722 PROTEIN"/>
    <property type="match status" value="1"/>
</dbReference>
<dbReference type="PANTHER" id="PTHR30600">
    <property type="entry name" value="CYTOCHROME C PEROXIDASE-RELATED"/>
    <property type="match status" value="1"/>
</dbReference>
<evidence type="ECO:0000256" key="7">
    <source>
        <dbReference type="PROSITE-ProRule" id="PRU00433"/>
    </source>
</evidence>
<evidence type="ECO:0000259" key="9">
    <source>
        <dbReference type="PROSITE" id="PS51007"/>
    </source>
</evidence>
<reference evidence="10 11" key="1">
    <citation type="submission" date="2022-06" db="EMBL/GenBank/DDBJ databases">
        <title>Whole-genome of Asaia lannensis strain LMG 27011T.</title>
        <authorList>
            <person name="Sombolestani A."/>
        </authorList>
    </citation>
    <scope>NUCLEOTIDE SEQUENCE [LARGE SCALE GENOMIC DNA]</scope>
    <source>
        <strain evidence="10 11">NBRC 102526</strain>
    </source>
</reference>
<evidence type="ECO:0000256" key="3">
    <source>
        <dbReference type="ARBA" id="ARBA00022723"/>
    </source>
</evidence>
<keyword evidence="10" id="KW-0575">Peroxidase</keyword>
<comment type="subcellular location">
    <subcellularLocation>
        <location evidence="1">Cell envelope</location>
    </subcellularLocation>
</comment>
<dbReference type="InterPro" id="IPR051395">
    <property type="entry name" value="Cytochrome_c_Peroxidase/MauG"/>
</dbReference>
<evidence type="ECO:0000256" key="2">
    <source>
        <dbReference type="ARBA" id="ARBA00022617"/>
    </source>
</evidence>
<dbReference type="GO" id="GO:0004601">
    <property type="term" value="F:peroxidase activity"/>
    <property type="evidence" value="ECO:0007669"/>
    <property type="project" value="UniProtKB-KW"/>
</dbReference>
<evidence type="ECO:0000313" key="11">
    <source>
        <dbReference type="Proteomes" id="UP001523401"/>
    </source>
</evidence>
<dbReference type="InterPro" id="IPR009056">
    <property type="entry name" value="Cyt_c-like_dom"/>
</dbReference>
<keyword evidence="2 7" id="KW-0349">Heme</keyword>
<sequence length="462" mass="50439">MNPKCSDTKPARHARTTLTILSGTTRFLRWHTGRIRLALYAASVLYAIPAFAQNNACAPAQDGSNPCPVILRKPEIAPLSAMARLGKALFFDPGLSGSGRLSCASCHVPSAHFAPDTALAFAQGGRNMDRYGARAVPSLTYRERQSPFSVGPDNATSEAAPVPPPPSDLLPAQKGAKSAGNTGASAQAMVPQGGLFWDGRADTLQTQAEGPLFDPNEMASTRKEVVTRLRTASYSADLRRLIGPGASDTMLIAEAMFALARYQLEAPEFHPYSSCFDDWLEGKTRLSRNEAEGLALFNDPAKGNCAACHLSTVDAEGHPPLFTDHQYEALAAPRQPRAMPGRFDLGLCAAGRRDIGAVSAYCGFFRTPSLRNSATRHVFFHNGAFTSLRQVMDFYVLRDIDPARFYSRRTDGTLMLYDDLPRQYWPNIDKTDAPFGPRRTPALTPQERDRIVSFLQTLTDRP</sequence>
<feature type="domain" description="Cytochrome c" evidence="9">
    <location>
        <begin position="288"/>
        <end position="459"/>
    </location>
</feature>